<dbReference type="Pfam" id="PF17137">
    <property type="entry name" value="DUF5110"/>
    <property type="match status" value="1"/>
</dbReference>
<evidence type="ECO:0000259" key="1">
    <source>
        <dbReference type="Pfam" id="PF17137"/>
    </source>
</evidence>
<evidence type="ECO:0000313" key="2">
    <source>
        <dbReference type="EMBL" id="HCK23916.1"/>
    </source>
</evidence>
<proteinExistence type="predicted"/>
<organism evidence="2 3">
    <name type="scientific">Bacteroides graminisolvens</name>
    <dbReference type="NCBI Taxonomy" id="477666"/>
    <lineage>
        <taxon>Bacteria</taxon>
        <taxon>Pseudomonadati</taxon>
        <taxon>Bacteroidota</taxon>
        <taxon>Bacteroidia</taxon>
        <taxon>Bacteroidales</taxon>
        <taxon>Bacteroidaceae</taxon>
        <taxon>Bacteroides</taxon>
    </lineage>
</organism>
<dbReference type="EMBL" id="DPVG01000143">
    <property type="protein sequence ID" value="HCK23916.1"/>
    <property type="molecule type" value="Genomic_DNA"/>
</dbReference>
<dbReference type="InterPro" id="IPR033403">
    <property type="entry name" value="DUF5110"/>
</dbReference>
<feature type="domain" description="DUF5110" evidence="1">
    <location>
        <begin position="1"/>
        <end position="44"/>
    </location>
</feature>
<sequence length="63" mass="7265">YNYEKGAYIEIPMKWHDSGRKLTIGDTKGSYPGMLKNRTFKVVLQDGKQKIVHYNGKKVTVSF</sequence>
<name>A0A3D2SG82_9BACE</name>
<protein>
    <recommendedName>
        <fullName evidence="1">DUF5110 domain-containing protein</fullName>
    </recommendedName>
</protein>
<comment type="caution">
    <text evidence="2">The sequence shown here is derived from an EMBL/GenBank/DDBJ whole genome shotgun (WGS) entry which is preliminary data.</text>
</comment>
<dbReference type="Gene3D" id="2.60.40.1180">
    <property type="entry name" value="Golgi alpha-mannosidase II"/>
    <property type="match status" value="1"/>
</dbReference>
<dbReference type="AlphaFoldDB" id="A0A3D2SG82"/>
<dbReference type="InterPro" id="IPR013780">
    <property type="entry name" value="Glyco_hydro_b"/>
</dbReference>
<gene>
    <name evidence="2" type="ORF">DHW31_03885</name>
</gene>
<feature type="non-terminal residue" evidence="2">
    <location>
        <position position="1"/>
    </location>
</feature>
<reference evidence="2 3" key="1">
    <citation type="journal article" date="2018" name="Nat. Biotechnol.">
        <title>A standardized bacterial taxonomy based on genome phylogeny substantially revises the tree of life.</title>
        <authorList>
            <person name="Parks D.H."/>
            <person name="Chuvochina M."/>
            <person name="Waite D.W."/>
            <person name="Rinke C."/>
            <person name="Skarshewski A."/>
            <person name="Chaumeil P.A."/>
            <person name="Hugenholtz P."/>
        </authorList>
    </citation>
    <scope>NUCLEOTIDE SEQUENCE [LARGE SCALE GENOMIC DNA]</scope>
    <source>
        <strain evidence="2">UBA9667</strain>
    </source>
</reference>
<evidence type="ECO:0000313" key="3">
    <source>
        <dbReference type="Proteomes" id="UP000263098"/>
    </source>
</evidence>
<accession>A0A3D2SG82</accession>
<dbReference type="Proteomes" id="UP000263098">
    <property type="component" value="Unassembled WGS sequence"/>
</dbReference>